<feature type="region of interest" description="Disordered" evidence="1">
    <location>
        <begin position="104"/>
        <end position="123"/>
    </location>
</feature>
<evidence type="ECO:0000313" key="2">
    <source>
        <dbReference type="EMBL" id="NIJ53076.1"/>
    </source>
</evidence>
<keyword evidence="3" id="KW-1185">Reference proteome</keyword>
<dbReference type="PROSITE" id="PS51257">
    <property type="entry name" value="PROKAR_LIPOPROTEIN"/>
    <property type="match status" value="1"/>
</dbReference>
<evidence type="ECO:0008006" key="4">
    <source>
        <dbReference type="Google" id="ProtNLM"/>
    </source>
</evidence>
<gene>
    <name evidence="2" type="ORF">FHS68_002246</name>
</gene>
<sequence length="136" mass="15094">MTLSKLVFGIMLMVALASCGPLLNRVTVVYGLITDEDGQPVDSVLVEMYGGRAISVSGSIGEAYSNKQGFYEIEVDVSHEWWVAKVGIPFYSFENKKPLKPFKSYESTRNQTKPSSGESGLTMGLRTRCDFKLIRK</sequence>
<name>A0ABX0UPY2_9BACT</name>
<evidence type="ECO:0000313" key="3">
    <source>
        <dbReference type="Proteomes" id="UP001179181"/>
    </source>
</evidence>
<proteinExistence type="predicted"/>
<comment type="caution">
    <text evidence="2">The sequence shown here is derived from an EMBL/GenBank/DDBJ whole genome shotgun (WGS) entry which is preliminary data.</text>
</comment>
<accession>A0ABX0UPY2</accession>
<dbReference type="RefSeq" id="WP_167269901.1">
    <property type="nucleotide sequence ID" value="NZ_JAASQJ010000002.1"/>
</dbReference>
<dbReference type="InterPro" id="IPR008969">
    <property type="entry name" value="CarboxyPept-like_regulatory"/>
</dbReference>
<dbReference type="Proteomes" id="UP001179181">
    <property type="component" value="Unassembled WGS sequence"/>
</dbReference>
<feature type="compositionally biased region" description="Polar residues" evidence="1">
    <location>
        <begin position="105"/>
        <end position="119"/>
    </location>
</feature>
<reference evidence="2 3" key="1">
    <citation type="submission" date="2020-03" db="EMBL/GenBank/DDBJ databases">
        <title>Genomic Encyclopedia of Type Strains, Phase IV (KMG-IV): sequencing the most valuable type-strain genomes for metagenomic binning, comparative biology and taxonomic classification.</title>
        <authorList>
            <person name="Goeker M."/>
        </authorList>
    </citation>
    <scope>NUCLEOTIDE SEQUENCE [LARGE SCALE GENOMIC DNA]</scope>
    <source>
        <strain evidence="2 3">DSM 102865</strain>
    </source>
</reference>
<dbReference type="SUPFAM" id="SSF49464">
    <property type="entry name" value="Carboxypeptidase regulatory domain-like"/>
    <property type="match status" value="1"/>
</dbReference>
<organism evidence="2 3">
    <name type="scientific">Dyadobacter arcticus</name>
    <dbReference type="NCBI Taxonomy" id="1078754"/>
    <lineage>
        <taxon>Bacteria</taxon>
        <taxon>Pseudomonadati</taxon>
        <taxon>Bacteroidota</taxon>
        <taxon>Cytophagia</taxon>
        <taxon>Cytophagales</taxon>
        <taxon>Spirosomataceae</taxon>
        <taxon>Dyadobacter</taxon>
    </lineage>
</organism>
<evidence type="ECO:0000256" key="1">
    <source>
        <dbReference type="SAM" id="MobiDB-lite"/>
    </source>
</evidence>
<protein>
    <recommendedName>
        <fullName evidence="4">Carboxypeptidase regulatory-like domain-containing protein</fullName>
    </recommendedName>
</protein>
<dbReference type="EMBL" id="JAASQJ010000002">
    <property type="protein sequence ID" value="NIJ53076.1"/>
    <property type="molecule type" value="Genomic_DNA"/>
</dbReference>